<name>A0ABQ3FWI4_9BURK</name>
<protein>
    <submittedName>
        <fullName evidence="1">Uncharacterized protein</fullName>
    </submittedName>
</protein>
<keyword evidence="2" id="KW-1185">Reference proteome</keyword>
<sequence>MTDSEAIEKAQGVARCLTYNDDKPQAQAKHMLHELAHRLGAKTLRVKKTRDGFMLISAMGQCRYLGPREALLYRLFGVMPPMNPARPKAATPGGSHAT</sequence>
<dbReference type="RefSeq" id="WP_189685781.1">
    <property type="nucleotide sequence ID" value="NZ_BMYK01000002.1"/>
</dbReference>
<organism evidence="1 2">
    <name type="scientific">Pseudorhodoferax aquiterrae</name>
    <dbReference type="NCBI Taxonomy" id="747304"/>
    <lineage>
        <taxon>Bacteria</taxon>
        <taxon>Pseudomonadati</taxon>
        <taxon>Pseudomonadota</taxon>
        <taxon>Betaproteobacteria</taxon>
        <taxon>Burkholderiales</taxon>
        <taxon>Comamonadaceae</taxon>
    </lineage>
</organism>
<comment type="caution">
    <text evidence="1">The sequence shown here is derived from an EMBL/GenBank/DDBJ whole genome shotgun (WGS) entry which is preliminary data.</text>
</comment>
<dbReference type="EMBL" id="BMYK01000002">
    <property type="protein sequence ID" value="GHC72955.1"/>
    <property type="molecule type" value="Genomic_DNA"/>
</dbReference>
<evidence type="ECO:0000313" key="2">
    <source>
        <dbReference type="Proteomes" id="UP000626210"/>
    </source>
</evidence>
<reference evidence="2" key="1">
    <citation type="journal article" date="2019" name="Int. J. Syst. Evol. Microbiol.">
        <title>The Global Catalogue of Microorganisms (GCM) 10K type strain sequencing project: providing services to taxonomists for standard genome sequencing and annotation.</title>
        <authorList>
            <consortium name="The Broad Institute Genomics Platform"/>
            <consortium name="The Broad Institute Genome Sequencing Center for Infectious Disease"/>
            <person name="Wu L."/>
            <person name="Ma J."/>
        </authorList>
    </citation>
    <scope>NUCLEOTIDE SEQUENCE [LARGE SCALE GENOMIC DNA]</scope>
    <source>
        <strain evidence="2">KCTC 23314</strain>
    </source>
</reference>
<evidence type="ECO:0000313" key="1">
    <source>
        <dbReference type="EMBL" id="GHC72955.1"/>
    </source>
</evidence>
<gene>
    <name evidence="1" type="ORF">GCM10007320_09200</name>
</gene>
<dbReference type="Proteomes" id="UP000626210">
    <property type="component" value="Unassembled WGS sequence"/>
</dbReference>
<accession>A0ABQ3FWI4</accession>
<proteinExistence type="predicted"/>